<keyword evidence="3" id="KW-1185">Reference proteome</keyword>
<reference evidence="3" key="1">
    <citation type="journal article" date="2019" name="Int. J. Syst. Evol. Microbiol.">
        <title>The Global Catalogue of Microorganisms (GCM) 10K type strain sequencing project: providing services to taxonomists for standard genome sequencing and annotation.</title>
        <authorList>
            <consortium name="The Broad Institute Genomics Platform"/>
            <consortium name="The Broad Institute Genome Sequencing Center for Infectious Disease"/>
            <person name="Wu L."/>
            <person name="Ma J."/>
        </authorList>
    </citation>
    <scope>NUCLEOTIDE SEQUENCE [LARGE SCALE GENOMIC DNA]</scope>
    <source>
        <strain evidence="3">CGMCC 4.1467</strain>
    </source>
</reference>
<accession>A0ABW2L393</accession>
<organism evidence="2 3">
    <name type="scientific">Haloferula chungangensis</name>
    <dbReference type="NCBI Taxonomy" id="1048331"/>
    <lineage>
        <taxon>Bacteria</taxon>
        <taxon>Pseudomonadati</taxon>
        <taxon>Verrucomicrobiota</taxon>
        <taxon>Verrucomicrobiia</taxon>
        <taxon>Verrucomicrobiales</taxon>
        <taxon>Verrucomicrobiaceae</taxon>
        <taxon>Haloferula</taxon>
    </lineage>
</organism>
<dbReference type="RefSeq" id="WP_379709054.1">
    <property type="nucleotide sequence ID" value="NZ_JBHTBS010000001.1"/>
</dbReference>
<feature type="transmembrane region" description="Helical" evidence="1">
    <location>
        <begin position="34"/>
        <end position="62"/>
    </location>
</feature>
<feature type="transmembrane region" description="Helical" evidence="1">
    <location>
        <begin position="148"/>
        <end position="172"/>
    </location>
</feature>
<dbReference type="Proteomes" id="UP001596472">
    <property type="component" value="Unassembled WGS sequence"/>
</dbReference>
<name>A0ABW2L393_9BACT</name>
<evidence type="ECO:0000256" key="1">
    <source>
        <dbReference type="SAM" id="Phobius"/>
    </source>
</evidence>
<proteinExistence type="predicted"/>
<gene>
    <name evidence="2" type="ORF">ACFQY0_03295</name>
</gene>
<feature type="transmembrane region" description="Helical" evidence="1">
    <location>
        <begin position="115"/>
        <end position="136"/>
    </location>
</feature>
<protein>
    <recommendedName>
        <fullName evidence="4">Rod shape-determining protein MreD</fullName>
    </recommendedName>
</protein>
<keyword evidence="1" id="KW-1133">Transmembrane helix</keyword>
<evidence type="ECO:0008006" key="4">
    <source>
        <dbReference type="Google" id="ProtNLM"/>
    </source>
</evidence>
<evidence type="ECO:0000313" key="3">
    <source>
        <dbReference type="Proteomes" id="UP001596472"/>
    </source>
</evidence>
<comment type="caution">
    <text evidence="2">The sequence shown here is derived from an EMBL/GenBank/DDBJ whole genome shotgun (WGS) entry which is preliminary data.</text>
</comment>
<dbReference type="EMBL" id="JBHTBS010000001">
    <property type="protein sequence ID" value="MFC7336189.1"/>
    <property type="molecule type" value="Genomic_DNA"/>
</dbReference>
<keyword evidence="1" id="KW-0812">Transmembrane</keyword>
<evidence type="ECO:0000313" key="2">
    <source>
        <dbReference type="EMBL" id="MFC7336189.1"/>
    </source>
</evidence>
<feature type="transmembrane region" description="Helical" evidence="1">
    <location>
        <begin position="88"/>
        <end position="109"/>
    </location>
</feature>
<sequence length="197" mass="22190">MIRYTFSILVLVLVAVIAQQFIPSLTVLYGSRFLLLALVFLCAAVTVPVPVMLLLAFVCGFLTDAQNTIGPHGGDPEVYTRTVEQLRFGYSILLYGFMGYLMHGIQPLFRQGQWQFSAMLSGVAVFLYLLVEYFLINFIRGGFVMNQTVLLKIACSSAITMTFSPLIFWLLFRLADWSGYTIRMDGLKKEKPRTLTA</sequence>
<keyword evidence="1" id="KW-0472">Membrane</keyword>